<reference evidence="2" key="1">
    <citation type="journal article" date="2014" name="Int. J. Syst. Evol. Microbiol.">
        <title>Complete genome sequence of Corynebacterium casei LMG S-19264T (=DSM 44701T), isolated from a smear-ripened cheese.</title>
        <authorList>
            <consortium name="US DOE Joint Genome Institute (JGI-PGF)"/>
            <person name="Walter F."/>
            <person name="Albersmeier A."/>
            <person name="Kalinowski J."/>
            <person name="Ruckert C."/>
        </authorList>
    </citation>
    <scope>NUCLEOTIDE SEQUENCE</scope>
    <source>
        <strain evidence="2">JCM 4646</strain>
    </source>
</reference>
<gene>
    <name evidence="2" type="ORF">GCM10018781_44840</name>
</gene>
<organism evidence="2 3">
    <name type="scientific">Kitasatospora indigofera</name>
    <dbReference type="NCBI Taxonomy" id="67307"/>
    <lineage>
        <taxon>Bacteria</taxon>
        <taxon>Bacillati</taxon>
        <taxon>Actinomycetota</taxon>
        <taxon>Actinomycetes</taxon>
        <taxon>Kitasatosporales</taxon>
        <taxon>Streptomycetaceae</taxon>
        <taxon>Kitasatospora</taxon>
    </lineage>
</organism>
<comment type="caution">
    <text evidence="2">The sequence shown here is derived from an EMBL/GenBank/DDBJ whole genome shotgun (WGS) entry which is preliminary data.</text>
</comment>
<dbReference type="AlphaFoldDB" id="A0A919G1S7"/>
<proteinExistence type="predicted"/>
<protein>
    <recommendedName>
        <fullName evidence="4">Beta-ketoacyl synthase N-terminal domain-containing protein</fullName>
    </recommendedName>
</protein>
<dbReference type="GeneID" id="95354873"/>
<evidence type="ECO:0000313" key="3">
    <source>
        <dbReference type="Proteomes" id="UP000617734"/>
    </source>
</evidence>
<dbReference type="GO" id="GO:0016747">
    <property type="term" value="F:acyltransferase activity, transferring groups other than amino-acyl groups"/>
    <property type="evidence" value="ECO:0007669"/>
    <property type="project" value="UniProtKB-ARBA"/>
</dbReference>
<keyword evidence="3" id="KW-1185">Reference proteome</keyword>
<dbReference type="SUPFAM" id="SSF53901">
    <property type="entry name" value="Thiolase-like"/>
    <property type="match status" value="1"/>
</dbReference>
<dbReference type="RefSeq" id="WP_190212673.1">
    <property type="nucleotide sequence ID" value="NZ_BNBO01000026.1"/>
</dbReference>
<reference evidence="2" key="2">
    <citation type="submission" date="2020-09" db="EMBL/GenBank/DDBJ databases">
        <authorList>
            <person name="Sun Q."/>
            <person name="Ohkuma M."/>
        </authorList>
    </citation>
    <scope>NUCLEOTIDE SEQUENCE</scope>
    <source>
        <strain evidence="2">JCM 4646</strain>
    </source>
</reference>
<dbReference type="Proteomes" id="UP000617734">
    <property type="component" value="Unassembled WGS sequence"/>
</dbReference>
<name>A0A919G1S7_9ACTN</name>
<feature type="compositionally biased region" description="Low complexity" evidence="1">
    <location>
        <begin position="169"/>
        <end position="178"/>
    </location>
</feature>
<evidence type="ECO:0008006" key="4">
    <source>
        <dbReference type="Google" id="ProtNLM"/>
    </source>
</evidence>
<feature type="region of interest" description="Disordered" evidence="1">
    <location>
        <begin position="165"/>
        <end position="207"/>
    </location>
</feature>
<dbReference type="Gene3D" id="3.40.47.10">
    <property type="match status" value="1"/>
</dbReference>
<evidence type="ECO:0000313" key="2">
    <source>
        <dbReference type="EMBL" id="GHH75615.1"/>
    </source>
</evidence>
<dbReference type="InterPro" id="IPR016039">
    <property type="entry name" value="Thiolase-like"/>
</dbReference>
<evidence type="ECO:0000256" key="1">
    <source>
        <dbReference type="SAM" id="MobiDB-lite"/>
    </source>
</evidence>
<accession>A0A919G1S7</accession>
<dbReference type="EMBL" id="BNBO01000026">
    <property type="protein sequence ID" value="GHH75615.1"/>
    <property type="molecule type" value="Genomic_DNA"/>
</dbReference>
<sequence>MSRLHILAEGRWPGPEALDDSGRAAAPALPPLPGFAASSFSPLVAETAERCLRAHFGPADAPDRPPSRTALLLASGGGDRATARAIDAAAASGRRVPPLLFFQSNPNAVLGLVAARWKLTGPVVAVSPPGSVPGEVPPDALELAALLLSDGDADQVLVIAAEQADETAPPEGAEQPGPAARPGPPRPDEQPHPGGRSWPAAPPPHGDTAVALLVTLA</sequence>